<gene>
    <name evidence="6" type="ORF">GSCOC_T00000644001</name>
</gene>
<dbReference type="OrthoDB" id="690068at2759"/>
<evidence type="ECO:0000313" key="7">
    <source>
        <dbReference type="Proteomes" id="UP000295252"/>
    </source>
</evidence>
<comment type="subcellular location">
    <subcellularLocation>
        <location evidence="1">Nucleus</location>
    </subcellularLocation>
</comment>
<dbReference type="PANTHER" id="PTHR45959:SF2">
    <property type="entry name" value="BHLH TRANSCRIPTION FACTOR"/>
    <property type="match status" value="1"/>
</dbReference>
<keyword evidence="3" id="KW-0804">Transcription</keyword>
<keyword evidence="2" id="KW-0805">Transcription regulation</keyword>
<organism evidence="6 7">
    <name type="scientific">Coffea canephora</name>
    <name type="common">Robusta coffee</name>
    <dbReference type="NCBI Taxonomy" id="49390"/>
    <lineage>
        <taxon>Eukaryota</taxon>
        <taxon>Viridiplantae</taxon>
        <taxon>Streptophyta</taxon>
        <taxon>Embryophyta</taxon>
        <taxon>Tracheophyta</taxon>
        <taxon>Spermatophyta</taxon>
        <taxon>Magnoliopsida</taxon>
        <taxon>eudicotyledons</taxon>
        <taxon>Gunneridae</taxon>
        <taxon>Pentapetalae</taxon>
        <taxon>asterids</taxon>
        <taxon>lamiids</taxon>
        <taxon>Gentianales</taxon>
        <taxon>Rubiaceae</taxon>
        <taxon>Ixoroideae</taxon>
        <taxon>Gardenieae complex</taxon>
        <taxon>Bertiereae - Coffeeae clade</taxon>
        <taxon>Coffeeae</taxon>
        <taxon>Coffea</taxon>
    </lineage>
</organism>
<dbReference type="Gene3D" id="4.10.280.10">
    <property type="entry name" value="Helix-loop-helix DNA-binding domain"/>
    <property type="match status" value="1"/>
</dbReference>
<dbReference type="InterPro" id="IPR011598">
    <property type="entry name" value="bHLH_dom"/>
</dbReference>
<evidence type="ECO:0000259" key="5">
    <source>
        <dbReference type="PROSITE" id="PS50888"/>
    </source>
</evidence>
<name>A0A068V9N7_COFCA</name>
<evidence type="ECO:0000256" key="3">
    <source>
        <dbReference type="ARBA" id="ARBA00023163"/>
    </source>
</evidence>
<dbReference type="EMBL" id="HG739232">
    <property type="protein sequence ID" value="CDP17179.1"/>
    <property type="molecule type" value="Genomic_DNA"/>
</dbReference>
<proteinExistence type="predicted"/>
<keyword evidence="4" id="KW-0539">Nucleus</keyword>
<dbReference type="SUPFAM" id="SSF47459">
    <property type="entry name" value="HLH, helix-loop-helix DNA-binding domain"/>
    <property type="match status" value="1"/>
</dbReference>
<keyword evidence="7" id="KW-1185">Reference proteome</keyword>
<dbReference type="GO" id="GO:0005634">
    <property type="term" value="C:nucleus"/>
    <property type="evidence" value="ECO:0007669"/>
    <property type="project" value="UniProtKB-SubCell"/>
</dbReference>
<dbReference type="Pfam" id="PF00010">
    <property type="entry name" value="HLH"/>
    <property type="match status" value="1"/>
</dbReference>
<dbReference type="PhylomeDB" id="A0A068V9N7"/>
<dbReference type="InParanoid" id="A0A068V9N7"/>
<dbReference type="Proteomes" id="UP000295252">
    <property type="component" value="Chromosome IV"/>
</dbReference>
<dbReference type="InterPro" id="IPR052610">
    <property type="entry name" value="bHLH_transcription_regulator"/>
</dbReference>
<evidence type="ECO:0000256" key="2">
    <source>
        <dbReference type="ARBA" id="ARBA00023015"/>
    </source>
</evidence>
<dbReference type="InterPro" id="IPR036638">
    <property type="entry name" value="HLH_DNA-bd_sf"/>
</dbReference>
<dbReference type="OMA" id="VETKNTQ"/>
<dbReference type="STRING" id="49390.A0A068V9N7"/>
<evidence type="ECO:0000313" key="6">
    <source>
        <dbReference type="EMBL" id="CDP17179.1"/>
    </source>
</evidence>
<accession>A0A068V9N7</accession>
<dbReference type="PROSITE" id="PS50888">
    <property type="entry name" value="BHLH"/>
    <property type="match status" value="1"/>
</dbReference>
<dbReference type="SMART" id="SM00353">
    <property type="entry name" value="HLH"/>
    <property type="match status" value="1"/>
</dbReference>
<sequence>MEDPFVDDQCDIMDYFDEDFTAALGEDLESNLSAVSAMEAPPISIEIPAPQQNSNSCNSAATLENMPNHHNQPIILTFGNPSTPEINPQPLNLEDDRVVSEVLTSHGSFVNLEEAAQNARKKKKTGGRVRPASQIHDHILAERKRREQLSQGFVALSAIVPGLKKMDKTSVLGDAIIYLKHLQERVKTLEEQVAQQTMQSVVLLKRSQLLVEDEGSSDDTGGPDEQPLPEIEAKMCNRNILLRIHCEKHKGVLVKILSEVEKHNLAVMNTCVAPFGNFALDITIIAEMEKEFSLTIQELVKILGSAVHRGTVAD</sequence>
<evidence type="ECO:0000256" key="1">
    <source>
        <dbReference type="ARBA" id="ARBA00004123"/>
    </source>
</evidence>
<dbReference type="GO" id="GO:0046983">
    <property type="term" value="F:protein dimerization activity"/>
    <property type="evidence" value="ECO:0007669"/>
    <property type="project" value="InterPro"/>
</dbReference>
<dbReference type="Gramene" id="CDP17179">
    <property type="protein sequence ID" value="CDP17179"/>
    <property type="gene ID" value="GSCOC_T00000644001"/>
</dbReference>
<evidence type="ECO:0000256" key="4">
    <source>
        <dbReference type="ARBA" id="ARBA00023242"/>
    </source>
</evidence>
<dbReference type="PANTHER" id="PTHR45959">
    <property type="entry name" value="BHLH TRANSCRIPTION FACTOR"/>
    <property type="match status" value="1"/>
</dbReference>
<reference evidence="7" key="1">
    <citation type="journal article" date="2014" name="Science">
        <title>The coffee genome provides insight into the convergent evolution of caffeine biosynthesis.</title>
        <authorList>
            <person name="Denoeud F."/>
            <person name="Carretero-Paulet L."/>
            <person name="Dereeper A."/>
            <person name="Droc G."/>
            <person name="Guyot R."/>
            <person name="Pietrella M."/>
            <person name="Zheng C."/>
            <person name="Alberti A."/>
            <person name="Anthony F."/>
            <person name="Aprea G."/>
            <person name="Aury J.M."/>
            <person name="Bento P."/>
            <person name="Bernard M."/>
            <person name="Bocs S."/>
            <person name="Campa C."/>
            <person name="Cenci A."/>
            <person name="Combes M.C."/>
            <person name="Crouzillat D."/>
            <person name="Da Silva C."/>
            <person name="Daddiego L."/>
            <person name="De Bellis F."/>
            <person name="Dussert S."/>
            <person name="Garsmeur O."/>
            <person name="Gayraud T."/>
            <person name="Guignon V."/>
            <person name="Jahn K."/>
            <person name="Jamilloux V."/>
            <person name="Joet T."/>
            <person name="Labadie K."/>
            <person name="Lan T."/>
            <person name="Leclercq J."/>
            <person name="Lepelley M."/>
            <person name="Leroy T."/>
            <person name="Li L.T."/>
            <person name="Librado P."/>
            <person name="Lopez L."/>
            <person name="Munoz A."/>
            <person name="Noel B."/>
            <person name="Pallavicini A."/>
            <person name="Perrotta G."/>
            <person name="Poncet V."/>
            <person name="Pot D."/>
            <person name="Priyono X."/>
            <person name="Rigoreau M."/>
            <person name="Rouard M."/>
            <person name="Rozas J."/>
            <person name="Tranchant-Dubreuil C."/>
            <person name="VanBuren R."/>
            <person name="Zhang Q."/>
            <person name="Andrade A.C."/>
            <person name="Argout X."/>
            <person name="Bertrand B."/>
            <person name="de Kochko A."/>
            <person name="Graziosi G."/>
            <person name="Henry R.J."/>
            <person name="Jayarama X."/>
            <person name="Ming R."/>
            <person name="Nagai C."/>
            <person name="Rounsley S."/>
            <person name="Sankoff D."/>
            <person name="Giuliano G."/>
            <person name="Albert V.A."/>
            <person name="Wincker P."/>
            <person name="Lashermes P."/>
        </authorList>
    </citation>
    <scope>NUCLEOTIDE SEQUENCE [LARGE SCALE GENOMIC DNA]</scope>
    <source>
        <strain evidence="7">cv. DH200-94</strain>
    </source>
</reference>
<dbReference type="AlphaFoldDB" id="A0A068V9N7"/>
<feature type="domain" description="BHLH" evidence="5">
    <location>
        <begin position="133"/>
        <end position="182"/>
    </location>
</feature>
<protein>
    <recommendedName>
        <fullName evidence="5">BHLH domain-containing protein</fullName>
    </recommendedName>
</protein>